<dbReference type="RefSeq" id="WP_012067195.1">
    <property type="nucleotide sequence ID" value="NZ_CABFNB010000103.1"/>
</dbReference>
<reference evidence="1" key="1">
    <citation type="submission" date="2017-04" db="EMBL/GenBank/DDBJ databases">
        <authorList>
            <person name="Porter S."/>
            <person name="Friesen M.L."/>
            <person name="Faber-Hammond J."/>
        </authorList>
    </citation>
    <scope>NUCLEOTIDE SEQUENCE</scope>
    <source>
        <strain evidence="1">Str16</strain>
    </source>
</reference>
<accession>A0A508WXP7</accession>
<name>A0A508WXP7_9HYPH</name>
<dbReference type="GeneID" id="61610572"/>
<evidence type="ECO:0000313" key="3">
    <source>
        <dbReference type="Proteomes" id="UP001190825"/>
    </source>
</evidence>
<evidence type="ECO:0000313" key="2">
    <source>
        <dbReference type="EMBL" id="VTZ62233.1"/>
    </source>
</evidence>
<protein>
    <submittedName>
        <fullName evidence="2">Uncharacterized protein</fullName>
    </submittedName>
</protein>
<gene>
    <name evidence="1" type="ORF">BMJ33_30370</name>
    <name evidence="2" type="ORF">EMEDMD4_370097</name>
</gene>
<dbReference type="Proteomes" id="UP001190825">
    <property type="component" value="Unassembled WGS sequence"/>
</dbReference>
<dbReference type="EMBL" id="NBUC01000154">
    <property type="protein sequence ID" value="PLT95204.1"/>
    <property type="molecule type" value="Genomic_DNA"/>
</dbReference>
<dbReference type="OMA" id="DWASQTM"/>
<reference evidence="1 3" key="2">
    <citation type="journal article" date="2018" name="FEMS Microbiol. Ecol.">
        <title>Co-invading symbiotic mutualists of Medicago polymorpha retain high ancestral diversity and contain diverse accessory genomes.</title>
        <authorList>
            <person name="Porter S.S."/>
            <person name="Faber-Hammond J.J."/>
            <person name="Friesen M.L."/>
        </authorList>
    </citation>
    <scope>NUCLEOTIDE SEQUENCE [LARGE SCALE GENOMIC DNA]</scope>
    <source>
        <strain evidence="1 3">Str16</strain>
    </source>
</reference>
<dbReference type="AlphaFoldDB" id="A0A508WXP7"/>
<dbReference type="Proteomes" id="UP000507954">
    <property type="component" value="Unassembled WGS sequence"/>
</dbReference>
<proteinExistence type="predicted"/>
<keyword evidence="3" id="KW-1185">Reference proteome</keyword>
<reference evidence="2" key="3">
    <citation type="submission" date="2019-06" db="EMBL/GenBank/DDBJ databases">
        <authorList>
            <person name="Le Quere A."/>
            <person name="Colella S."/>
        </authorList>
    </citation>
    <scope>NUCLEOTIDE SEQUENCE</scope>
    <source>
        <strain evidence="2">EmedicaeMD41</strain>
    </source>
</reference>
<sequence>MSDDVERHSDPQEAAVALYLMNNDGGELTDVLVAALEDAFRILKEEWSSASVH</sequence>
<organism evidence="2">
    <name type="scientific">Sinorhizobium medicae</name>
    <dbReference type="NCBI Taxonomy" id="110321"/>
    <lineage>
        <taxon>Bacteria</taxon>
        <taxon>Pseudomonadati</taxon>
        <taxon>Pseudomonadota</taxon>
        <taxon>Alphaproteobacteria</taxon>
        <taxon>Hyphomicrobiales</taxon>
        <taxon>Rhizobiaceae</taxon>
        <taxon>Sinorhizobium/Ensifer group</taxon>
        <taxon>Sinorhizobium</taxon>
    </lineage>
</organism>
<dbReference type="EMBL" id="CABFNB010000103">
    <property type="protein sequence ID" value="VTZ62233.1"/>
    <property type="molecule type" value="Genomic_DNA"/>
</dbReference>
<evidence type="ECO:0000313" key="1">
    <source>
        <dbReference type="EMBL" id="PLT95204.1"/>
    </source>
</evidence>